<protein>
    <submittedName>
        <fullName evidence="3">LysM domain-containing protein</fullName>
    </submittedName>
</protein>
<feature type="domain" description="LysM" evidence="2">
    <location>
        <begin position="57"/>
        <end position="102"/>
    </location>
</feature>
<dbReference type="RefSeq" id="WP_155702937.1">
    <property type="nucleotide sequence ID" value="NZ_CP034235.1"/>
</dbReference>
<evidence type="ECO:0000259" key="2">
    <source>
        <dbReference type="SMART" id="SM00257"/>
    </source>
</evidence>
<dbReference type="SUPFAM" id="SSF54106">
    <property type="entry name" value="LysM domain"/>
    <property type="match status" value="1"/>
</dbReference>
<evidence type="ECO:0000313" key="4">
    <source>
        <dbReference type="Proteomes" id="UP000426246"/>
    </source>
</evidence>
<proteinExistence type="predicted"/>
<evidence type="ECO:0000313" key="3">
    <source>
        <dbReference type="EMBL" id="QGQ97836.1"/>
    </source>
</evidence>
<organism evidence="3 4">
    <name type="scientific">Paenibacillus psychroresistens</name>
    <dbReference type="NCBI Taxonomy" id="1778678"/>
    <lineage>
        <taxon>Bacteria</taxon>
        <taxon>Bacillati</taxon>
        <taxon>Bacillota</taxon>
        <taxon>Bacilli</taxon>
        <taxon>Bacillales</taxon>
        <taxon>Paenibacillaceae</taxon>
        <taxon>Paenibacillus</taxon>
    </lineage>
</organism>
<dbReference type="EMBL" id="CP034235">
    <property type="protein sequence ID" value="QGQ97836.1"/>
    <property type="molecule type" value="Genomic_DNA"/>
</dbReference>
<accession>A0A6B8RR20</accession>
<dbReference type="KEGG" id="ppsc:EHS13_24570"/>
<gene>
    <name evidence="3" type="ORF">EHS13_24570</name>
</gene>
<dbReference type="Proteomes" id="UP000426246">
    <property type="component" value="Chromosome"/>
</dbReference>
<dbReference type="InterPro" id="IPR036779">
    <property type="entry name" value="LysM_dom_sf"/>
</dbReference>
<keyword evidence="4" id="KW-1185">Reference proteome</keyword>
<name>A0A6B8RR20_9BACL</name>
<dbReference type="CDD" id="cd00118">
    <property type="entry name" value="LysM"/>
    <property type="match status" value="1"/>
</dbReference>
<dbReference type="InterPro" id="IPR018392">
    <property type="entry name" value="LysM"/>
</dbReference>
<reference evidence="4" key="1">
    <citation type="submission" date="2018-11" db="EMBL/GenBank/DDBJ databases">
        <title>Complete genome sequence of Paenibacillus sp. ML311-T8.</title>
        <authorList>
            <person name="Nam Y.-D."/>
            <person name="Kang J."/>
            <person name="Chung W.-H."/>
            <person name="Park Y.S."/>
        </authorList>
    </citation>
    <scope>NUCLEOTIDE SEQUENCE [LARGE SCALE GENOMIC DNA]</scope>
    <source>
        <strain evidence="4">ML311-T8</strain>
    </source>
</reference>
<dbReference type="AlphaFoldDB" id="A0A6B8RR20"/>
<dbReference type="Gene3D" id="3.10.350.10">
    <property type="entry name" value="LysM domain"/>
    <property type="match status" value="1"/>
</dbReference>
<dbReference type="OrthoDB" id="2650646at2"/>
<evidence type="ECO:0000256" key="1">
    <source>
        <dbReference type="SAM" id="MobiDB-lite"/>
    </source>
</evidence>
<feature type="region of interest" description="Disordered" evidence="1">
    <location>
        <begin position="122"/>
        <end position="141"/>
    </location>
</feature>
<sequence length="141" mass="16536">MDRQFPAFGGFGYHPFFRPFFNPFFPRRYLFPYFSISPFAFPFYRDGSGPNELCFAQHQAHEGETLENVAHAYNIPHTILEEANPHLVNPNQLRVDEVVYIPRISNLHCQKTYMERDMPETGMTKPMHHGQQTMPYTGSNY</sequence>
<dbReference type="Pfam" id="PF01476">
    <property type="entry name" value="LysM"/>
    <property type="match status" value="1"/>
</dbReference>
<dbReference type="SMART" id="SM00257">
    <property type="entry name" value="LysM"/>
    <property type="match status" value="1"/>
</dbReference>
<feature type="compositionally biased region" description="Polar residues" evidence="1">
    <location>
        <begin position="130"/>
        <end position="141"/>
    </location>
</feature>